<proteinExistence type="predicted"/>
<accession>A0A2X0KJZ6</accession>
<reference evidence="3" key="1">
    <citation type="submission" date="2016-10" db="EMBL/GenBank/DDBJ databases">
        <authorList>
            <person name="Jeantristanb JTB J.-T."/>
            <person name="Ricardo R."/>
        </authorList>
    </citation>
    <scope>NUCLEOTIDE SEQUENCE [LARGE SCALE GENOMIC DNA]</scope>
</reference>
<gene>
    <name evidence="2" type="ORF">BZ3500_MVSOF-1268-A1-R1_CHR1-2G01349</name>
</gene>
<name>A0A2X0KJZ6_9BASI</name>
<organism evidence="2 3">
    <name type="scientific">Microbotryum saponariae</name>
    <dbReference type="NCBI Taxonomy" id="289078"/>
    <lineage>
        <taxon>Eukaryota</taxon>
        <taxon>Fungi</taxon>
        <taxon>Dikarya</taxon>
        <taxon>Basidiomycota</taxon>
        <taxon>Pucciniomycotina</taxon>
        <taxon>Microbotryomycetes</taxon>
        <taxon>Microbotryales</taxon>
        <taxon>Microbotryaceae</taxon>
        <taxon>Microbotryum</taxon>
    </lineage>
</organism>
<sequence length="106" mass="11900">MALSAALIRHLPALAGTCGQGELPAAALRSAQPLVARARRLHRKSAMRTEIAGMESDLQHKNQASRNKRDGLKIYPRETIDKKVKERTQGCFCIYLFCRVGGRRRR</sequence>
<dbReference type="AlphaFoldDB" id="A0A2X0KJZ6"/>
<protein>
    <submittedName>
        <fullName evidence="2">BZ3500_MvSof-1268-A1-R1_Chr1-2g01349 protein</fullName>
    </submittedName>
</protein>
<evidence type="ECO:0000313" key="3">
    <source>
        <dbReference type="Proteomes" id="UP000249723"/>
    </source>
</evidence>
<dbReference type="Proteomes" id="UP000249723">
    <property type="component" value="Unassembled WGS sequence"/>
</dbReference>
<evidence type="ECO:0000256" key="1">
    <source>
        <dbReference type="SAM" id="MobiDB-lite"/>
    </source>
</evidence>
<dbReference type="EMBL" id="FMWP01000015">
    <property type="protein sequence ID" value="SCZ91346.1"/>
    <property type="molecule type" value="Genomic_DNA"/>
</dbReference>
<evidence type="ECO:0000313" key="2">
    <source>
        <dbReference type="EMBL" id="SCZ91346.1"/>
    </source>
</evidence>
<feature type="region of interest" description="Disordered" evidence="1">
    <location>
        <begin position="49"/>
        <end position="71"/>
    </location>
</feature>
<keyword evidence="3" id="KW-1185">Reference proteome</keyword>